<dbReference type="Proteomes" id="UP000179034">
    <property type="component" value="Unassembled WGS sequence"/>
</dbReference>
<dbReference type="InterPro" id="IPR000462">
    <property type="entry name" value="CDP-OH_P_trans"/>
</dbReference>
<evidence type="ECO:0000313" key="5">
    <source>
        <dbReference type="Proteomes" id="UP000179034"/>
    </source>
</evidence>
<dbReference type="AlphaFoldDB" id="A0A1F5YBS5"/>
<keyword evidence="1 2" id="KW-0808">Transferase</keyword>
<dbReference type="GO" id="GO:0008654">
    <property type="term" value="P:phospholipid biosynthetic process"/>
    <property type="evidence" value="ECO:0007669"/>
    <property type="project" value="InterPro"/>
</dbReference>
<comment type="similarity">
    <text evidence="2">Belongs to the CDP-alcohol phosphatidyltransferase class-I family.</text>
</comment>
<evidence type="ECO:0000256" key="3">
    <source>
        <dbReference type="SAM" id="Phobius"/>
    </source>
</evidence>
<dbReference type="PROSITE" id="PS00379">
    <property type="entry name" value="CDP_ALCOHOL_P_TRANSF"/>
    <property type="match status" value="1"/>
</dbReference>
<sequence>MLPDSVKDWYVDLVNPATQFLARRRIQPNLLTTAGFLINTLAAVSIFRGSLVLGGILVLAGGTFDIFDGRVARATGLSSPFGSFFDSTLDRFSEILIYLSFLYYFESHGDRWTGYAILTAMGGALMVSYTRARAEALGFRCLVGFLQRPERVVFIGFGAILSAVAGEVVLVVVIYLVAILSVFTAVQRMVHVYTSSRSTPADKR</sequence>
<reference evidence="4 5" key="1">
    <citation type="journal article" date="2016" name="Nat. Commun.">
        <title>Thousands of microbial genomes shed light on interconnected biogeochemical processes in an aquifer system.</title>
        <authorList>
            <person name="Anantharaman K."/>
            <person name="Brown C.T."/>
            <person name="Hug L.A."/>
            <person name="Sharon I."/>
            <person name="Castelle C.J."/>
            <person name="Probst A.J."/>
            <person name="Thomas B.C."/>
            <person name="Singh A."/>
            <person name="Wilkins M.J."/>
            <person name="Karaoz U."/>
            <person name="Brodie E.L."/>
            <person name="Williams K.H."/>
            <person name="Hubbard S.S."/>
            <person name="Banfield J.F."/>
        </authorList>
    </citation>
    <scope>NUCLEOTIDE SEQUENCE [LARGE SCALE GENOMIC DNA]</scope>
</reference>
<name>A0A1F5YBS5_9BACT</name>
<feature type="transmembrane region" description="Helical" evidence="3">
    <location>
        <begin position="153"/>
        <end position="186"/>
    </location>
</feature>
<dbReference type="GO" id="GO:0016020">
    <property type="term" value="C:membrane"/>
    <property type="evidence" value="ECO:0007669"/>
    <property type="project" value="InterPro"/>
</dbReference>
<dbReference type="EMBL" id="MFIW01000074">
    <property type="protein sequence ID" value="OGF97613.1"/>
    <property type="molecule type" value="Genomic_DNA"/>
</dbReference>
<dbReference type="InterPro" id="IPR043130">
    <property type="entry name" value="CDP-OH_PTrfase_TM_dom"/>
</dbReference>
<evidence type="ECO:0008006" key="6">
    <source>
        <dbReference type="Google" id="ProtNLM"/>
    </source>
</evidence>
<comment type="caution">
    <text evidence="4">The sequence shown here is derived from an EMBL/GenBank/DDBJ whole genome shotgun (WGS) entry which is preliminary data.</text>
</comment>
<accession>A0A1F5YBS5</accession>
<keyword evidence="3" id="KW-0472">Membrane</keyword>
<feature type="transmembrane region" description="Helical" evidence="3">
    <location>
        <begin position="112"/>
        <end position="132"/>
    </location>
</feature>
<dbReference type="Gene3D" id="1.20.120.1760">
    <property type="match status" value="1"/>
</dbReference>
<dbReference type="InterPro" id="IPR048254">
    <property type="entry name" value="CDP_ALCOHOL_P_TRANSF_CS"/>
</dbReference>
<protein>
    <recommendedName>
        <fullName evidence="6">CDP-alcohol phosphatidyltransferase</fullName>
    </recommendedName>
</protein>
<evidence type="ECO:0000256" key="1">
    <source>
        <dbReference type="ARBA" id="ARBA00022679"/>
    </source>
</evidence>
<keyword evidence="3" id="KW-1133">Transmembrane helix</keyword>
<dbReference type="GO" id="GO:0016780">
    <property type="term" value="F:phosphotransferase activity, for other substituted phosphate groups"/>
    <property type="evidence" value="ECO:0007669"/>
    <property type="project" value="InterPro"/>
</dbReference>
<proteinExistence type="inferred from homology"/>
<organism evidence="4 5">
    <name type="scientific">Candidatus Glassbacteria bacterium RBG_16_58_8</name>
    <dbReference type="NCBI Taxonomy" id="1817866"/>
    <lineage>
        <taxon>Bacteria</taxon>
        <taxon>Candidatus Glassiibacteriota</taxon>
    </lineage>
</organism>
<dbReference type="Pfam" id="PF01066">
    <property type="entry name" value="CDP-OH_P_transf"/>
    <property type="match status" value="1"/>
</dbReference>
<gene>
    <name evidence="4" type="ORF">A2Z06_01665</name>
</gene>
<keyword evidence="3" id="KW-0812">Transmembrane</keyword>
<evidence type="ECO:0000256" key="2">
    <source>
        <dbReference type="RuleBase" id="RU003750"/>
    </source>
</evidence>
<evidence type="ECO:0000313" key="4">
    <source>
        <dbReference type="EMBL" id="OGF97613.1"/>
    </source>
</evidence>